<feature type="region of interest" description="Disordered" evidence="1">
    <location>
        <begin position="84"/>
        <end position="108"/>
    </location>
</feature>
<dbReference type="Proteomes" id="UP000240883">
    <property type="component" value="Unassembled WGS sequence"/>
</dbReference>
<feature type="compositionally biased region" description="Polar residues" evidence="1">
    <location>
        <begin position="90"/>
        <end position="106"/>
    </location>
</feature>
<feature type="region of interest" description="Disordered" evidence="1">
    <location>
        <begin position="1"/>
        <end position="45"/>
    </location>
</feature>
<accession>A0A2T2N448</accession>
<reference evidence="2 3" key="1">
    <citation type="journal article" date="2018" name="Front. Microbiol.">
        <title>Genome-Wide Analysis of Corynespora cassiicola Leaf Fall Disease Putative Effectors.</title>
        <authorList>
            <person name="Lopez D."/>
            <person name="Ribeiro S."/>
            <person name="Label P."/>
            <person name="Fumanal B."/>
            <person name="Venisse J.S."/>
            <person name="Kohler A."/>
            <person name="de Oliveira R.R."/>
            <person name="Labutti K."/>
            <person name="Lipzen A."/>
            <person name="Lail K."/>
            <person name="Bauer D."/>
            <person name="Ohm R.A."/>
            <person name="Barry K.W."/>
            <person name="Spatafora J."/>
            <person name="Grigoriev I.V."/>
            <person name="Martin F.M."/>
            <person name="Pujade-Renaud V."/>
        </authorList>
    </citation>
    <scope>NUCLEOTIDE SEQUENCE [LARGE SCALE GENOMIC DNA]</scope>
    <source>
        <strain evidence="2 3">Philippines</strain>
    </source>
</reference>
<evidence type="ECO:0000313" key="3">
    <source>
        <dbReference type="Proteomes" id="UP000240883"/>
    </source>
</evidence>
<evidence type="ECO:0000313" key="2">
    <source>
        <dbReference type="EMBL" id="PSN60227.1"/>
    </source>
</evidence>
<protein>
    <submittedName>
        <fullName evidence="2">Uncharacterized protein</fullName>
    </submittedName>
</protein>
<gene>
    <name evidence="2" type="ORF">BS50DRAFT_211843</name>
</gene>
<sequence>MTVQTENDRLPPAAGEDKHDVEGRMQDRQHGARGGTAGNVASKAKLSYPRDKLSLKAHLSNVARACSQFTLPSVVRWQRGGSVAARHVPGQSSSSTPRPYSLTSSAVPPPSLCTPQAVSGHSIRRQAVGPLSSHRADQKSLSLLSPPFPGARTTAVGRARASSNAMIKPDPGLYSVDALLRI</sequence>
<evidence type="ECO:0000256" key="1">
    <source>
        <dbReference type="SAM" id="MobiDB-lite"/>
    </source>
</evidence>
<proteinExistence type="predicted"/>
<dbReference type="AlphaFoldDB" id="A0A2T2N448"/>
<keyword evidence="3" id="KW-1185">Reference proteome</keyword>
<feature type="compositionally biased region" description="Basic and acidic residues" evidence="1">
    <location>
        <begin position="15"/>
        <end position="30"/>
    </location>
</feature>
<dbReference type="EMBL" id="KZ678150">
    <property type="protein sequence ID" value="PSN60227.1"/>
    <property type="molecule type" value="Genomic_DNA"/>
</dbReference>
<organism evidence="2 3">
    <name type="scientific">Corynespora cassiicola Philippines</name>
    <dbReference type="NCBI Taxonomy" id="1448308"/>
    <lineage>
        <taxon>Eukaryota</taxon>
        <taxon>Fungi</taxon>
        <taxon>Dikarya</taxon>
        <taxon>Ascomycota</taxon>
        <taxon>Pezizomycotina</taxon>
        <taxon>Dothideomycetes</taxon>
        <taxon>Pleosporomycetidae</taxon>
        <taxon>Pleosporales</taxon>
        <taxon>Corynesporascaceae</taxon>
        <taxon>Corynespora</taxon>
    </lineage>
</organism>
<feature type="region of interest" description="Disordered" evidence="1">
    <location>
        <begin position="127"/>
        <end position="147"/>
    </location>
</feature>
<name>A0A2T2N448_CORCC</name>